<accession>A0A926ZG96</accession>
<sequence length="268" mass="29704">MTGIFVRRICTFVLIVLSLFWADRAEAGVLAERLAKFPQWETKPPVQAVIGTEDLIYPDWMAGTWNVTSTLVDLVAPLAPDIVTPGFENNRRYLNQPIAFTVRFPAVNQNNFTFTILNPKSQTPVVADRSFNGLNIAKATLGDRAVLSVKTDPHNPNRQSTLLSGSLQLVSIVTSRASEIPNANEFISTEVSQQLFRAPTIGMRPYFNEVETTTAYRKIETSGASIEADQVTAIYLSPQDPNYFVAADKPVALYRYRLEFFPASVPGA</sequence>
<name>A0A926ZG96_9CYAN</name>
<organism evidence="2 3">
    <name type="scientific">Aerosakkonema funiforme FACHB-1375</name>
    <dbReference type="NCBI Taxonomy" id="2949571"/>
    <lineage>
        <taxon>Bacteria</taxon>
        <taxon>Bacillati</taxon>
        <taxon>Cyanobacteriota</taxon>
        <taxon>Cyanophyceae</taxon>
        <taxon>Oscillatoriophycideae</taxon>
        <taxon>Aerosakkonematales</taxon>
        <taxon>Aerosakkonemataceae</taxon>
        <taxon>Aerosakkonema</taxon>
    </lineage>
</organism>
<feature type="domain" description="DUF6816" evidence="1">
    <location>
        <begin position="50"/>
        <end position="262"/>
    </location>
</feature>
<keyword evidence="3" id="KW-1185">Reference proteome</keyword>
<dbReference type="RefSeq" id="WP_190463529.1">
    <property type="nucleotide sequence ID" value="NZ_JACJPW010000013.1"/>
</dbReference>
<dbReference type="InterPro" id="IPR049213">
    <property type="entry name" value="DUF6816"/>
</dbReference>
<reference evidence="2" key="2">
    <citation type="submission" date="2020-08" db="EMBL/GenBank/DDBJ databases">
        <authorList>
            <person name="Chen M."/>
            <person name="Teng W."/>
            <person name="Zhao L."/>
            <person name="Hu C."/>
            <person name="Zhou Y."/>
            <person name="Han B."/>
            <person name="Song L."/>
            <person name="Shu W."/>
        </authorList>
    </citation>
    <scope>NUCLEOTIDE SEQUENCE</scope>
    <source>
        <strain evidence="2">FACHB-1375</strain>
    </source>
</reference>
<proteinExistence type="predicted"/>
<dbReference type="Pfam" id="PF20670">
    <property type="entry name" value="DUF6816"/>
    <property type="match status" value="1"/>
</dbReference>
<comment type="caution">
    <text evidence="2">The sequence shown here is derived from an EMBL/GenBank/DDBJ whole genome shotgun (WGS) entry which is preliminary data.</text>
</comment>
<evidence type="ECO:0000259" key="1">
    <source>
        <dbReference type="Pfam" id="PF20670"/>
    </source>
</evidence>
<dbReference type="EMBL" id="JACJPW010000013">
    <property type="protein sequence ID" value="MBD2180877.1"/>
    <property type="molecule type" value="Genomic_DNA"/>
</dbReference>
<dbReference type="AlphaFoldDB" id="A0A926ZG96"/>
<gene>
    <name evidence="2" type="ORF">H6G03_07135</name>
</gene>
<reference evidence="2" key="1">
    <citation type="journal article" date="2015" name="ISME J.">
        <title>Draft Genome Sequence of Streptomyces incarnatus NRRL8089, which Produces the Nucleoside Antibiotic Sinefungin.</title>
        <authorList>
            <person name="Oshima K."/>
            <person name="Hattori M."/>
            <person name="Shimizu H."/>
            <person name="Fukuda K."/>
            <person name="Nemoto M."/>
            <person name="Inagaki K."/>
            <person name="Tamura T."/>
        </authorList>
    </citation>
    <scope>NUCLEOTIDE SEQUENCE</scope>
    <source>
        <strain evidence="2">FACHB-1375</strain>
    </source>
</reference>
<protein>
    <recommendedName>
        <fullName evidence="1">DUF6816 domain-containing protein</fullName>
    </recommendedName>
</protein>
<evidence type="ECO:0000313" key="2">
    <source>
        <dbReference type="EMBL" id="MBD2180877.1"/>
    </source>
</evidence>
<dbReference type="Proteomes" id="UP000641646">
    <property type="component" value="Unassembled WGS sequence"/>
</dbReference>
<evidence type="ECO:0000313" key="3">
    <source>
        <dbReference type="Proteomes" id="UP000641646"/>
    </source>
</evidence>